<dbReference type="PROSITE" id="PS50072">
    <property type="entry name" value="CSA_PPIASE_2"/>
    <property type="match status" value="1"/>
</dbReference>
<organism evidence="10 11">
    <name type="scientific">Apatococcus fuscideae</name>
    <dbReference type="NCBI Taxonomy" id="2026836"/>
    <lineage>
        <taxon>Eukaryota</taxon>
        <taxon>Viridiplantae</taxon>
        <taxon>Chlorophyta</taxon>
        <taxon>core chlorophytes</taxon>
        <taxon>Trebouxiophyceae</taxon>
        <taxon>Chlorellales</taxon>
        <taxon>Chlorellaceae</taxon>
        <taxon>Apatococcus</taxon>
    </lineage>
</organism>
<evidence type="ECO:0000313" key="11">
    <source>
        <dbReference type="Proteomes" id="UP001485043"/>
    </source>
</evidence>
<evidence type="ECO:0000256" key="2">
    <source>
        <dbReference type="ARBA" id="ARBA00013194"/>
    </source>
</evidence>
<dbReference type="SUPFAM" id="SSF50891">
    <property type="entry name" value="Cyclophilin-like"/>
    <property type="match status" value="1"/>
</dbReference>
<keyword evidence="5" id="KW-0697">Rotamase</keyword>
<dbReference type="GO" id="GO:0005634">
    <property type="term" value="C:nucleus"/>
    <property type="evidence" value="ECO:0007669"/>
    <property type="project" value="UniProtKB-ARBA"/>
</dbReference>
<evidence type="ECO:0000256" key="5">
    <source>
        <dbReference type="ARBA" id="ARBA00023110"/>
    </source>
</evidence>
<dbReference type="InterPro" id="IPR044666">
    <property type="entry name" value="Cyclophilin_A-like"/>
</dbReference>
<comment type="caution">
    <text evidence="10">The sequence shown here is derived from an EMBL/GenBank/DDBJ whole genome shotgun (WGS) entry which is preliminary data.</text>
</comment>
<sequence>MVQEGQKREREGDAEPSRTPSKLEAIPEEDLEQELVGPVLPEPKKRRVLEHEKVYLDALPRSKDGHLKFWKKRAEGIEFVKHFRAHLGAVDGLVLSPDSSLLVSFSHDKTVKVFDVVNFDMMTMLKLPYIPLCAAWIYKKGEARTRLAISDQGSPDVHVYDVRGGSDDPIHTFQPHRSPVAVLAYSPVRDTCISADQSGVLEYWSGSTYSFPAAAVSFRSKLDSDLYALAKAKAQAQHLEISKNGVHFAVICSDRRVRVFAVRTGKLTRIYDESLEAANELQRGDTEMFKLEPIDFGRRMAQERELQAADPALPTNAAFDESGNFLIYPTLLGIKAAAESSQKQAERDPTLIATAFTKERFYLFSKREPPEALDALNSRDVFNEKPRVDDIMVEGGGAAEAQNILPRGAIIHTTKGDIWLKLFPDECPKTVENFTSHAKNGYYDNIIFHRIIKGFMLQTGDPLGNGTGGQSIWGSEFEDEFSRSLRHDRPFTLSMANAGPGTNGSQFFITTVPTPWLDNKHTVFGRVVKGTDVILNIEKTKTDRNDKPLEDIKMVNIETKMAID</sequence>
<dbReference type="InterPro" id="IPR036322">
    <property type="entry name" value="WD40_repeat_dom_sf"/>
</dbReference>
<protein>
    <recommendedName>
        <fullName evidence="2">peptidylprolyl isomerase</fullName>
        <ecNumber evidence="2">5.2.1.8</ecNumber>
    </recommendedName>
</protein>
<dbReference type="PROSITE" id="PS50294">
    <property type="entry name" value="WD_REPEATS_REGION"/>
    <property type="match status" value="1"/>
</dbReference>
<dbReference type="InterPro" id="IPR001680">
    <property type="entry name" value="WD40_rpt"/>
</dbReference>
<dbReference type="PROSITE" id="PS50082">
    <property type="entry name" value="WD_REPEATS_2"/>
    <property type="match status" value="1"/>
</dbReference>
<dbReference type="Proteomes" id="UP001485043">
    <property type="component" value="Unassembled WGS sequence"/>
</dbReference>
<dbReference type="GO" id="GO:0003755">
    <property type="term" value="F:peptidyl-prolyl cis-trans isomerase activity"/>
    <property type="evidence" value="ECO:0007669"/>
    <property type="project" value="UniProtKB-KW"/>
</dbReference>
<dbReference type="InterPro" id="IPR015943">
    <property type="entry name" value="WD40/YVTN_repeat-like_dom_sf"/>
</dbReference>
<evidence type="ECO:0000313" key="10">
    <source>
        <dbReference type="EMBL" id="KAK9860429.1"/>
    </source>
</evidence>
<dbReference type="AlphaFoldDB" id="A0AAW1SV79"/>
<dbReference type="CDD" id="cd01927">
    <property type="entry name" value="cyclophilin_WD40"/>
    <property type="match status" value="1"/>
</dbReference>
<comment type="catalytic activity">
    <reaction evidence="1">
        <text>[protein]-peptidylproline (omega=180) = [protein]-peptidylproline (omega=0)</text>
        <dbReference type="Rhea" id="RHEA:16237"/>
        <dbReference type="Rhea" id="RHEA-COMP:10747"/>
        <dbReference type="Rhea" id="RHEA-COMP:10748"/>
        <dbReference type="ChEBI" id="CHEBI:83833"/>
        <dbReference type="ChEBI" id="CHEBI:83834"/>
        <dbReference type="EC" id="5.2.1.8"/>
    </reaction>
</comment>
<dbReference type="PANTHER" id="PTHR45625">
    <property type="entry name" value="PEPTIDYL-PROLYL CIS-TRANS ISOMERASE-RELATED"/>
    <property type="match status" value="1"/>
</dbReference>
<evidence type="ECO:0000256" key="3">
    <source>
        <dbReference type="ARBA" id="ARBA00022574"/>
    </source>
</evidence>
<evidence type="ECO:0000256" key="1">
    <source>
        <dbReference type="ARBA" id="ARBA00000971"/>
    </source>
</evidence>
<evidence type="ECO:0000259" key="9">
    <source>
        <dbReference type="PROSITE" id="PS50072"/>
    </source>
</evidence>
<feature type="repeat" description="WD" evidence="7">
    <location>
        <begin position="83"/>
        <end position="124"/>
    </location>
</feature>
<keyword evidence="3 7" id="KW-0853">WD repeat</keyword>
<proteinExistence type="predicted"/>
<name>A0AAW1SV79_9CHLO</name>
<keyword evidence="4" id="KW-0677">Repeat</keyword>
<dbReference type="Pfam" id="PF00400">
    <property type="entry name" value="WD40"/>
    <property type="match status" value="1"/>
</dbReference>
<feature type="compositionally biased region" description="Basic and acidic residues" evidence="8">
    <location>
        <begin position="1"/>
        <end position="16"/>
    </location>
</feature>
<dbReference type="SMART" id="SM00320">
    <property type="entry name" value="WD40"/>
    <property type="match status" value="3"/>
</dbReference>
<dbReference type="InterPro" id="IPR029000">
    <property type="entry name" value="Cyclophilin-like_dom_sf"/>
</dbReference>
<dbReference type="FunFam" id="2.40.100.10:FF:000003">
    <property type="entry name" value="Peptidylprolyl isomerase domain and WD repeat-containing 1"/>
    <property type="match status" value="1"/>
</dbReference>
<dbReference type="Pfam" id="PF00160">
    <property type="entry name" value="Pro_isomerase"/>
    <property type="match status" value="1"/>
</dbReference>
<evidence type="ECO:0000256" key="4">
    <source>
        <dbReference type="ARBA" id="ARBA00022737"/>
    </source>
</evidence>
<feature type="region of interest" description="Disordered" evidence="8">
    <location>
        <begin position="1"/>
        <end position="39"/>
    </location>
</feature>
<evidence type="ECO:0000256" key="6">
    <source>
        <dbReference type="ARBA" id="ARBA00023235"/>
    </source>
</evidence>
<evidence type="ECO:0000256" key="7">
    <source>
        <dbReference type="PROSITE-ProRule" id="PRU00221"/>
    </source>
</evidence>
<accession>A0AAW1SV79</accession>
<keyword evidence="11" id="KW-1185">Reference proteome</keyword>
<gene>
    <name evidence="10" type="ORF">WJX84_003294</name>
</gene>
<dbReference type="EC" id="5.2.1.8" evidence="2"/>
<evidence type="ECO:0000256" key="8">
    <source>
        <dbReference type="SAM" id="MobiDB-lite"/>
    </source>
</evidence>
<dbReference type="PANTHER" id="PTHR45625:SF4">
    <property type="entry name" value="PEPTIDYLPROLYL ISOMERASE DOMAIN AND WD REPEAT-CONTAINING PROTEIN 1"/>
    <property type="match status" value="1"/>
</dbReference>
<dbReference type="Gene3D" id="2.40.100.10">
    <property type="entry name" value="Cyclophilin-like"/>
    <property type="match status" value="1"/>
</dbReference>
<dbReference type="EMBL" id="JALJOV010000838">
    <property type="protein sequence ID" value="KAK9860429.1"/>
    <property type="molecule type" value="Genomic_DNA"/>
</dbReference>
<keyword evidence="6" id="KW-0413">Isomerase</keyword>
<dbReference type="SUPFAM" id="SSF50978">
    <property type="entry name" value="WD40 repeat-like"/>
    <property type="match status" value="1"/>
</dbReference>
<feature type="domain" description="PPIase cyclophilin-type" evidence="9">
    <location>
        <begin position="416"/>
        <end position="559"/>
    </location>
</feature>
<dbReference type="InterPro" id="IPR002130">
    <property type="entry name" value="Cyclophilin-type_PPIase_dom"/>
</dbReference>
<dbReference type="PRINTS" id="PR00153">
    <property type="entry name" value="CSAPPISMRASE"/>
</dbReference>
<dbReference type="Gene3D" id="2.130.10.10">
    <property type="entry name" value="YVTN repeat-like/Quinoprotein amine dehydrogenase"/>
    <property type="match status" value="1"/>
</dbReference>
<reference evidence="10 11" key="1">
    <citation type="journal article" date="2024" name="Nat. Commun.">
        <title>Phylogenomics reveals the evolutionary origins of lichenization in chlorophyte algae.</title>
        <authorList>
            <person name="Puginier C."/>
            <person name="Libourel C."/>
            <person name="Otte J."/>
            <person name="Skaloud P."/>
            <person name="Haon M."/>
            <person name="Grisel S."/>
            <person name="Petersen M."/>
            <person name="Berrin J.G."/>
            <person name="Delaux P.M."/>
            <person name="Dal Grande F."/>
            <person name="Keller J."/>
        </authorList>
    </citation>
    <scope>NUCLEOTIDE SEQUENCE [LARGE SCALE GENOMIC DNA]</scope>
    <source>
        <strain evidence="10 11">SAG 2523</strain>
    </source>
</reference>